<keyword evidence="2" id="KW-1185">Reference proteome</keyword>
<keyword evidence="1" id="KW-0614">Plasmid</keyword>
<geneLocation type="plasmid" evidence="1 2">
    <name>pHLAC01</name>
</geneLocation>
<sequence>MPTESHPPLPNWIQNAYLPLERYLCKQSTHDSFTHHQATELIVEANPDFSDADIDHAIDYLLKRGWLYKVDDQLFITELQCEQPTESNK</sequence>
<dbReference type="eggNOG" id="arCOG07968">
    <property type="taxonomic scope" value="Archaea"/>
</dbReference>
<reference evidence="1 2" key="1">
    <citation type="journal article" date="2016" name="Stand. Genomic Sci.">
        <title>Complete genome sequence of the Antarctic Halorubrum lacusprofundi type strain ACAM 34.</title>
        <authorList>
            <person name="Anderson I.J."/>
            <person name="DasSarma P."/>
            <person name="Lucas S."/>
            <person name="Copeland A."/>
            <person name="Lapidus A."/>
            <person name="Del Rio T.G."/>
            <person name="Tice H."/>
            <person name="Dalin E."/>
            <person name="Bruce D.C."/>
            <person name="Goodwin L."/>
            <person name="Pitluck S."/>
            <person name="Sims D."/>
            <person name="Brettin T.S."/>
            <person name="Detter J.C."/>
            <person name="Han C.S."/>
            <person name="Larimer F."/>
            <person name="Hauser L."/>
            <person name="Land M."/>
            <person name="Ivanova N."/>
            <person name="Richardson P."/>
            <person name="Cavicchioli R."/>
            <person name="DasSarma S."/>
            <person name="Woese C.R."/>
            <person name="Kyrpides N.C."/>
        </authorList>
    </citation>
    <scope>NUCLEOTIDE SEQUENCE [LARGE SCALE GENOMIC DNA]</scope>
    <source>
        <strain evidence="2">ATCC 49239 / DSM 5036 / JCM 8891 / ACAM 34</strain>
    </source>
</reference>
<protein>
    <submittedName>
        <fullName evidence="1">Uncharacterized protein</fullName>
    </submittedName>
</protein>
<evidence type="ECO:0000313" key="2">
    <source>
        <dbReference type="Proteomes" id="UP000000740"/>
    </source>
</evidence>
<organism evidence="1 2">
    <name type="scientific">Halorubrum lacusprofundi (strain ATCC 49239 / DSM 5036 / JCM 8891 / ACAM 34)</name>
    <dbReference type="NCBI Taxonomy" id="416348"/>
    <lineage>
        <taxon>Archaea</taxon>
        <taxon>Methanobacteriati</taxon>
        <taxon>Methanobacteriota</taxon>
        <taxon>Stenosarchaea group</taxon>
        <taxon>Halobacteria</taxon>
        <taxon>Halobacteriales</taxon>
        <taxon>Haloferacaceae</taxon>
        <taxon>Halorubrum</taxon>
    </lineage>
</organism>
<dbReference type="HOGENOM" id="CLU_188835_0_0_2"/>
<gene>
    <name evidence="1" type="ordered locus">Hlac_3653</name>
</gene>
<dbReference type="EMBL" id="CP001367">
    <property type="protein sequence ID" value="ACM59155.1"/>
    <property type="molecule type" value="Genomic_DNA"/>
</dbReference>
<accession>B9LXG4</accession>
<dbReference type="AlphaFoldDB" id="B9LXG4"/>
<name>B9LXG4_HALLT</name>
<dbReference type="Proteomes" id="UP000000740">
    <property type="component" value="Plasmid pHLAC01"/>
</dbReference>
<proteinExistence type="predicted"/>
<evidence type="ECO:0000313" key="1">
    <source>
        <dbReference type="EMBL" id="ACM59155.1"/>
    </source>
</evidence>
<dbReference type="KEGG" id="hla:Hlac_3653"/>